<dbReference type="AlphaFoldDB" id="A0A081BWN5"/>
<evidence type="ECO:0000313" key="3">
    <source>
        <dbReference type="Proteomes" id="UP000030661"/>
    </source>
</evidence>
<feature type="domain" description="PAS" evidence="1">
    <location>
        <begin position="1"/>
        <end position="89"/>
    </location>
</feature>
<dbReference type="Gene3D" id="3.30.450.20">
    <property type="entry name" value="PAS domain"/>
    <property type="match status" value="1"/>
</dbReference>
<keyword evidence="3" id="KW-1185">Reference proteome</keyword>
<dbReference type="CDD" id="cd00130">
    <property type="entry name" value="PAS"/>
    <property type="match status" value="1"/>
</dbReference>
<dbReference type="SUPFAM" id="SSF55785">
    <property type="entry name" value="PYP-like sensor domain (PAS domain)"/>
    <property type="match status" value="1"/>
</dbReference>
<dbReference type="STRING" id="1499967.U27_03704"/>
<accession>A0A081BWN5</accession>
<name>A0A081BWN5_VECG1</name>
<dbReference type="Proteomes" id="UP000030661">
    <property type="component" value="Unassembled WGS sequence"/>
</dbReference>
<reference evidence="2" key="1">
    <citation type="journal article" date="2015" name="PeerJ">
        <title>First genomic representation of candidate bacterial phylum KSB3 points to enhanced environmental sensing as a trigger of wastewater bulking.</title>
        <authorList>
            <person name="Sekiguchi Y."/>
            <person name="Ohashi A."/>
            <person name="Parks D.H."/>
            <person name="Yamauchi T."/>
            <person name="Tyson G.W."/>
            <person name="Hugenholtz P."/>
        </authorList>
    </citation>
    <scope>NUCLEOTIDE SEQUENCE [LARGE SCALE GENOMIC DNA]</scope>
</reference>
<dbReference type="EMBL" id="DF820465">
    <property type="protein sequence ID" value="GAK56740.1"/>
    <property type="molecule type" value="Genomic_DNA"/>
</dbReference>
<gene>
    <name evidence="2" type="ORF">U27_03704</name>
</gene>
<dbReference type="eggNOG" id="COG3829">
    <property type="taxonomic scope" value="Bacteria"/>
</dbReference>
<protein>
    <submittedName>
        <fullName evidence="2">PAS domain protein</fullName>
    </submittedName>
</protein>
<dbReference type="Pfam" id="PF13426">
    <property type="entry name" value="PAS_9"/>
    <property type="match status" value="1"/>
</dbReference>
<evidence type="ECO:0000259" key="1">
    <source>
        <dbReference type="Pfam" id="PF13426"/>
    </source>
</evidence>
<proteinExistence type="predicted"/>
<dbReference type="InterPro" id="IPR000014">
    <property type="entry name" value="PAS"/>
</dbReference>
<dbReference type="HOGENOM" id="CLU_1601155_0_0_0"/>
<organism evidence="2">
    <name type="scientific">Vecturithrix granuli</name>
    <dbReference type="NCBI Taxonomy" id="1499967"/>
    <lineage>
        <taxon>Bacteria</taxon>
        <taxon>Candidatus Moduliflexota</taxon>
        <taxon>Candidatus Vecturitrichia</taxon>
        <taxon>Candidatus Vecturitrichales</taxon>
        <taxon>Candidatus Vecturitrichaceae</taxon>
        <taxon>Candidatus Vecturithrix</taxon>
    </lineage>
</organism>
<dbReference type="InterPro" id="IPR035965">
    <property type="entry name" value="PAS-like_dom_sf"/>
</dbReference>
<evidence type="ECO:0000313" key="2">
    <source>
        <dbReference type="EMBL" id="GAK56740.1"/>
    </source>
</evidence>
<sequence>MVVVNEDMIITLVNPAFCAMFKTTKDQLLYKHARDLLGNVKNFQMAWEQNRVFKSREKQYPKYDLYVRKVIFPIKDEGLLVACIMVDLSHEWHQRNEMPRIKREIIEQVNEVVNKKMHVAQQIAGLLGETTAETKVSLLKLREMLEQETM</sequence>